<dbReference type="AlphaFoldDB" id="A0A0E9Q664"/>
<organism evidence="1">
    <name type="scientific">Anguilla anguilla</name>
    <name type="common">European freshwater eel</name>
    <name type="synonym">Muraena anguilla</name>
    <dbReference type="NCBI Taxonomy" id="7936"/>
    <lineage>
        <taxon>Eukaryota</taxon>
        <taxon>Metazoa</taxon>
        <taxon>Chordata</taxon>
        <taxon>Craniata</taxon>
        <taxon>Vertebrata</taxon>
        <taxon>Euteleostomi</taxon>
        <taxon>Actinopterygii</taxon>
        <taxon>Neopterygii</taxon>
        <taxon>Teleostei</taxon>
        <taxon>Anguilliformes</taxon>
        <taxon>Anguillidae</taxon>
        <taxon>Anguilla</taxon>
    </lineage>
</organism>
<dbReference type="EMBL" id="GBXM01096767">
    <property type="protein sequence ID" value="JAH11810.1"/>
    <property type="molecule type" value="Transcribed_RNA"/>
</dbReference>
<accession>A0A0E9Q664</accession>
<sequence>MFFWDIGYFYNCSTGRLSKNKSKIFIE</sequence>
<protein>
    <submittedName>
        <fullName evidence="1">Uncharacterized protein</fullName>
    </submittedName>
</protein>
<reference evidence="1" key="1">
    <citation type="submission" date="2014-11" db="EMBL/GenBank/DDBJ databases">
        <authorList>
            <person name="Amaro Gonzalez C."/>
        </authorList>
    </citation>
    <scope>NUCLEOTIDE SEQUENCE</scope>
</reference>
<proteinExistence type="predicted"/>
<evidence type="ECO:0000313" key="1">
    <source>
        <dbReference type="EMBL" id="JAH11810.1"/>
    </source>
</evidence>
<name>A0A0E9Q664_ANGAN</name>
<reference evidence="1" key="2">
    <citation type="journal article" date="2015" name="Fish Shellfish Immunol.">
        <title>Early steps in the European eel (Anguilla anguilla)-Vibrio vulnificus interaction in the gills: Role of the RtxA13 toxin.</title>
        <authorList>
            <person name="Callol A."/>
            <person name="Pajuelo D."/>
            <person name="Ebbesson L."/>
            <person name="Teles M."/>
            <person name="MacKenzie S."/>
            <person name="Amaro C."/>
        </authorList>
    </citation>
    <scope>NUCLEOTIDE SEQUENCE</scope>
</reference>